<evidence type="ECO:0000313" key="3">
    <source>
        <dbReference type="Proteomes" id="UP000636479"/>
    </source>
</evidence>
<gene>
    <name evidence="2" type="ORF">MIND_01212500</name>
</gene>
<dbReference type="AlphaFoldDB" id="A0A8H6VS15"/>
<protein>
    <submittedName>
        <fullName evidence="2">Uncharacterized protein</fullName>
    </submittedName>
</protein>
<proteinExistence type="predicted"/>
<dbReference type="EMBL" id="JACAZF010000012">
    <property type="protein sequence ID" value="KAF7291872.1"/>
    <property type="molecule type" value="Genomic_DNA"/>
</dbReference>
<sequence length="284" mass="32270">MALPWGAQAAHHKASITEGLRIVRKIVSQDATKAALTTKDIFKLATKEKPSEEFVLSVGSGKNAPWLAGNLPRPPGRSLPPGPPRPQHPIRSLSFLKHHILPIIQSDKAIRHVRETRGSYLTQGRTTSALTEKKSQSAAERKLIWLWRASRPPKVVYPRRERSAYVYDYSHMKPAKQRAHRGYHAFIAKRNALRERTAAREKAEKWEKEAPMRAEMKKESRARHLAEVAAGKVKRAERKRRWEAQNPVLAQAVARKTMLEERAKAKGRSTPEKNAKPLRIKQTV</sequence>
<dbReference type="OrthoDB" id="2587968at2759"/>
<feature type="region of interest" description="Disordered" evidence="1">
    <location>
        <begin position="66"/>
        <end position="87"/>
    </location>
</feature>
<organism evidence="2 3">
    <name type="scientific">Mycena indigotica</name>
    <dbReference type="NCBI Taxonomy" id="2126181"/>
    <lineage>
        <taxon>Eukaryota</taxon>
        <taxon>Fungi</taxon>
        <taxon>Dikarya</taxon>
        <taxon>Basidiomycota</taxon>
        <taxon>Agaricomycotina</taxon>
        <taxon>Agaricomycetes</taxon>
        <taxon>Agaricomycetidae</taxon>
        <taxon>Agaricales</taxon>
        <taxon>Marasmiineae</taxon>
        <taxon>Mycenaceae</taxon>
        <taxon>Mycena</taxon>
    </lineage>
</organism>
<feature type="compositionally biased region" description="Pro residues" evidence="1">
    <location>
        <begin position="72"/>
        <end position="87"/>
    </location>
</feature>
<reference evidence="2" key="1">
    <citation type="submission" date="2020-05" db="EMBL/GenBank/DDBJ databases">
        <title>Mycena genomes resolve the evolution of fungal bioluminescence.</title>
        <authorList>
            <person name="Tsai I.J."/>
        </authorList>
    </citation>
    <scope>NUCLEOTIDE SEQUENCE</scope>
    <source>
        <strain evidence="2">171206Taipei</strain>
    </source>
</reference>
<accession>A0A8H6VS15</accession>
<dbReference type="RefSeq" id="XP_037214599.1">
    <property type="nucleotide sequence ID" value="XM_037368631.1"/>
</dbReference>
<dbReference type="Proteomes" id="UP000636479">
    <property type="component" value="Unassembled WGS sequence"/>
</dbReference>
<feature type="region of interest" description="Disordered" evidence="1">
    <location>
        <begin position="261"/>
        <end position="284"/>
    </location>
</feature>
<evidence type="ECO:0000256" key="1">
    <source>
        <dbReference type="SAM" id="MobiDB-lite"/>
    </source>
</evidence>
<comment type="caution">
    <text evidence="2">The sequence shown here is derived from an EMBL/GenBank/DDBJ whole genome shotgun (WGS) entry which is preliminary data.</text>
</comment>
<keyword evidence="3" id="KW-1185">Reference proteome</keyword>
<feature type="compositionally biased region" description="Basic and acidic residues" evidence="1">
    <location>
        <begin position="261"/>
        <end position="275"/>
    </location>
</feature>
<evidence type="ECO:0000313" key="2">
    <source>
        <dbReference type="EMBL" id="KAF7291872.1"/>
    </source>
</evidence>
<dbReference type="GeneID" id="59351147"/>
<name>A0A8H6VS15_9AGAR</name>